<evidence type="ECO:0000256" key="8">
    <source>
        <dbReference type="SAM" id="Phobius"/>
    </source>
</evidence>
<dbReference type="GO" id="GO:0005886">
    <property type="term" value="C:plasma membrane"/>
    <property type="evidence" value="ECO:0007669"/>
    <property type="project" value="TreeGrafter"/>
</dbReference>
<evidence type="ECO:0000256" key="5">
    <source>
        <dbReference type="ARBA" id="ARBA00022989"/>
    </source>
</evidence>
<dbReference type="PROSITE" id="PS50928">
    <property type="entry name" value="ABC_TM1"/>
    <property type="match status" value="1"/>
</dbReference>
<dbReference type="GO" id="GO:0015098">
    <property type="term" value="F:molybdate ion transmembrane transporter activity"/>
    <property type="evidence" value="ECO:0007669"/>
    <property type="project" value="InterPro"/>
</dbReference>
<keyword evidence="3" id="KW-0500">Molybdenum</keyword>
<reference evidence="10" key="1">
    <citation type="submission" date="2019-08" db="EMBL/GenBank/DDBJ databases">
        <authorList>
            <person name="Kucharzyk K."/>
            <person name="Murdoch R.W."/>
            <person name="Higgins S."/>
            <person name="Loffler F."/>
        </authorList>
    </citation>
    <scope>NUCLEOTIDE SEQUENCE</scope>
</reference>
<gene>
    <name evidence="10" type="ORF">SDC9_96736</name>
</gene>
<feature type="transmembrane region" description="Helical" evidence="8">
    <location>
        <begin position="40"/>
        <end position="62"/>
    </location>
</feature>
<dbReference type="InterPro" id="IPR011867">
    <property type="entry name" value="ModB_ABC"/>
</dbReference>
<evidence type="ECO:0000256" key="3">
    <source>
        <dbReference type="ARBA" id="ARBA00022505"/>
    </source>
</evidence>
<feature type="transmembrane region" description="Helical" evidence="8">
    <location>
        <begin position="154"/>
        <end position="178"/>
    </location>
</feature>
<dbReference type="PANTHER" id="PTHR30406">
    <property type="entry name" value="SULFATE TRANSPORT SYSTEM PERMEASE PROTEIN"/>
    <property type="match status" value="1"/>
</dbReference>
<organism evidence="10">
    <name type="scientific">bioreactor metagenome</name>
    <dbReference type="NCBI Taxonomy" id="1076179"/>
    <lineage>
        <taxon>unclassified sequences</taxon>
        <taxon>metagenomes</taxon>
        <taxon>ecological metagenomes</taxon>
    </lineage>
</organism>
<dbReference type="Gene3D" id="1.10.3720.10">
    <property type="entry name" value="MetI-like"/>
    <property type="match status" value="1"/>
</dbReference>
<dbReference type="InterPro" id="IPR005667">
    <property type="entry name" value="Sulph_transpt2"/>
</dbReference>
<feature type="transmembrane region" description="Helical" evidence="8">
    <location>
        <begin position="210"/>
        <end position="228"/>
    </location>
</feature>
<evidence type="ECO:0000256" key="6">
    <source>
        <dbReference type="ARBA" id="ARBA00023032"/>
    </source>
</evidence>
<name>A0A645AA10_9ZZZZ</name>
<evidence type="ECO:0000256" key="7">
    <source>
        <dbReference type="ARBA" id="ARBA00023136"/>
    </source>
</evidence>
<comment type="caution">
    <text evidence="10">The sequence shown here is derived from an EMBL/GenBank/DDBJ whole genome shotgun (WGS) entry which is preliminary data.</text>
</comment>
<dbReference type="CDD" id="cd06261">
    <property type="entry name" value="TM_PBP2"/>
    <property type="match status" value="1"/>
</dbReference>
<keyword evidence="7 8" id="KW-0472">Membrane</keyword>
<evidence type="ECO:0000256" key="1">
    <source>
        <dbReference type="ARBA" id="ARBA00004141"/>
    </source>
</evidence>
<keyword evidence="2" id="KW-0813">Transport</keyword>
<keyword evidence="6" id="KW-0764">Sulfate transport</keyword>
<sequence>MGNYLKMNFPWQNITVAGKIPSDLAQKGTINRNRIFDSEFLFFLLSIPLLLFFILPILSIFIKTPFTSIREYLLEENAIKAISLSLVTSAITTLITILLGTPVAYSLANKHNRLYQIVDTLIDLPTVLPPSVAGVALLMAFGRRGIFASWLSQYGINIPFTTVAVVMAQVFIASPFFIKAAMISFSGINKELTQAAALDGANRWQIFRTIVLPLSWMGMISGCVMTWARALGEFGATIIFAGNFPGRTQTMPLAIYIGFEIDLNVALTLSIILITISFLTLIVVKALLNQRMRLDL</sequence>
<dbReference type="GO" id="GO:0015419">
    <property type="term" value="F:ABC-type sulfate transporter activity"/>
    <property type="evidence" value="ECO:0007669"/>
    <property type="project" value="InterPro"/>
</dbReference>
<dbReference type="InterPro" id="IPR035906">
    <property type="entry name" value="MetI-like_sf"/>
</dbReference>
<dbReference type="InterPro" id="IPR000515">
    <property type="entry name" value="MetI-like"/>
</dbReference>
<dbReference type="PANTHER" id="PTHR30406:SF8">
    <property type="entry name" value="SULFATE TRANSPORT SYSTEM PERMEASE PROTEIN CYST"/>
    <property type="match status" value="1"/>
</dbReference>
<dbReference type="Pfam" id="PF00528">
    <property type="entry name" value="BPD_transp_1"/>
    <property type="match status" value="1"/>
</dbReference>
<dbReference type="InterPro" id="IPR006469">
    <property type="entry name" value="NifC_ABC_porter"/>
</dbReference>
<keyword evidence="5 8" id="KW-1133">Transmembrane helix</keyword>
<dbReference type="NCBIfam" id="TIGR01581">
    <property type="entry name" value="Mo_ABC_porter"/>
    <property type="match status" value="1"/>
</dbReference>
<evidence type="ECO:0000259" key="9">
    <source>
        <dbReference type="PROSITE" id="PS50928"/>
    </source>
</evidence>
<accession>A0A645AA10</accession>
<comment type="subcellular location">
    <subcellularLocation>
        <location evidence="1">Membrane</location>
        <topology evidence="1">Multi-pass membrane protein</topology>
    </subcellularLocation>
</comment>
<dbReference type="EMBL" id="VSSQ01012770">
    <property type="protein sequence ID" value="MPM50002.1"/>
    <property type="molecule type" value="Genomic_DNA"/>
</dbReference>
<evidence type="ECO:0000256" key="4">
    <source>
        <dbReference type="ARBA" id="ARBA00022692"/>
    </source>
</evidence>
<keyword evidence="4 8" id="KW-0812">Transmembrane</keyword>
<protein>
    <recommendedName>
        <fullName evidence="9">ABC transmembrane type-1 domain-containing protein</fullName>
    </recommendedName>
</protein>
<feature type="domain" description="ABC transmembrane type-1" evidence="9">
    <location>
        <begin position="82"/>
        <end position="284"/>
    </location>
</feature>
<dbReference type="SUPFAM" id="SSF161098">
    <property type="entry name" value="MetI-like"/>
    <property type="match status" value="1"/>
</dbReference>
<feature type="transmembrane region" description="Helical" evidence="8">
    <location>
        <begin position="120"/>
        <end position="142"/>
    </location>
</feature>
<feature type="transmembrane region" description="Helical" evidence="8">
    <location>
        <begin position="82"/>
        <end position="108"/>
    </location>
</feature>
<feature type="transmembrane region" description="Helical" evidence="8">
    <location>
        <begin position="265"/>
        <end position="288"/>
    </location>
</feature>
<evidence type="ECO:0000256" key="2">
    <source>
        <dbReference type="ARBA" id="ARBA00022448"/>
    </source>
</evidence>
<dbReference type="AlphaFoldDB" id="A0A645AA10"/>
<proteinExistence type="predicted"/>
<dbReference type="NCBIfam" id="TIGR02141">
    <property type="entry name" value="modB_ABC"/>
    <property type="match status" value="1"/>
</dbReference>
<evidence type="ECO:0000313" key="10">
    <source>
        <dbReference type="EMBL" id="MPM50002.1"/>
    </source>
</evidence>